<evidence type="ECO:0000313" key="9">
    <source>
        <dbReference type="Proteomes" id="UP000682952"/>
    </source>
</evidence>
<dbReference type="InterPro" id="IPR004219">
    <property type="entry name" value="TTvirus_Unk"/>
</dbReference>
<keyword evidence="5 6" id="KW-0946">Virion</keyword>
<evidence type="ECO:0000313" key="8">
    <source>
        <dbReference type="EMBL" id="ASH99092.1"/>
    </source>
</evidence>
<keyword evidence="9" id="KW-1185">Reference proteome</keyword>
<keyword evidence="4 6" id="KW-0167">Capsid protein</keyword>
<evidence type="ECO:0000256" key="5">
    <source>
        <dbReference type="ARBA" id="ARBA00022844"/>
    </source>
</evidence>
<comment type="subcellular location">
    <subcellularLocation>
        <location evidence="1 6">Virion</location>
    </subcellularLocation>
</comment>
<dbReference type="GO" id="GO:0039615">
    <property type="term" value="C:T=1 icosahedral viral capsid"/>
    <property type="evidence" value="ECO:0007669"/>
    <property type="project" value="UniProtKB-UniRule"/>
</dbReference>
<proteinExistence type="inferred from homology"/>
<dbReference type="EMBL" id="MF327544">
    <property type="protein sequence ID" value="ASH99092.1"/>
    <property type="molecule type" value="Genomic_DNA"/>
</dbReference>
<dbReference type="RefSeq" id="YP_010797521.1">
    <property type="nucleotide sequence ID" value="NC_076191.1"/>
</dbReference>
<feature type="compositionally biased region" description="Acidic residues" evidence="7">
    <location>
        <begin position="461"/>
        <end position="472"/>
    </location>
</feature>
<keyword evidence="3 6" id="KW-1140">T=1 icosahedral capsid protein</keyword>
<feature type="region of interest" description="Disordered" evidence="7">
    <location>
        <begin position="441"/>
        <end position="483"/>
    </location>
</feature>
<sequence>MLLHSSVVLRLPELPAPLQMPWIPRSQWIRRHFGNYYGRARSFRRHYYQRPWFSRRRGYRYGRRRRLRARRLRVRKRWMVVRQTNPLVRRRCVIRGWMPALWCDRVSPFYRPMLVTGTLDKDMSGGWTLHELSLKNFYSEHRVHRNLWSQTNCGFDLARYHGTKITFWPHQTCDYIVWWDSDYGDIAEYKKMVKNVHPAILLNRRHVKLVLSVQTTRRFTPKTIYIKPPSRARNEWRTMKEFASFPLGLFAVSVIDFRYPFIPPGFTIWNPVANKQGWTPEISFYDINQSNKNKLTEEISGRDTFTLNQLWFNAGGSGRQPATKWVDEWPGWVGKEGNYNPVDKDTFVAVALGPFVKKEPSAECQIIATYRSYWTWGGDVLTRDETICDPETYDPKAGRARLLNDPRWYLEPRDIRKDGYIKPDVFKRLTTAPTRQVRFTHYPGEETSEGETDQEIGALPFEDESSEEEEDFSAQRSRLSRRRMDGGRVEQLVRLRYLLSYLMTNKRSHSV</sequence>
<comment type="function">
    <text evidence="6">Self-assembles to form an icosahedral capsid.</text>
</comment>
<name>A0A220IGH9_9VIRU</name>
<reference evidence="8 9" key="1">
    <citation type="journal article" date="2017" name="Microbiome">
        <title>Virome comparisons in wild-diseased and healthy captive giant pandas.</title>
        <authorList>
            <person name="Zhang W."/>
            <person name="Yang S."/>
            <person name="Shan T."/>
            <person name="Hou R."/>
            <person name="Liu Z."/>
            <person name="Li W."/>
            <person name="Guo L."/>
            <person name="Wang Y."/>
            <person name="Chen P."/>
            <person name="Wang X."/>
            <person name="Feng F."/>
            <person name="Wang H."/>
            <person name="Chen C."/>
            <person name="Shen Q."/>
            <person name="Zhou C."/>
            <person name="Hua X."/>
            <person name="Cui L."/>
            <person name="Deng X."/>
            <person name="Zhang Z."/>
            <person name="Qi D."/>
            <person name="Delwart E."/>
        </authorList>
    </citation>
    <scope>NUCLEOTIDE SEQUENCE [LARGE SCALE GENOMIC DNA]</scope>
    <source>
        <strain evidence="9">gpan20806</strain>
    </source>
</reference>
<dbReference type="KEGG" id="vg:80535322"/>
<evidence type="ECO:0000256" key="2">
    <source>
        <dbReference type="ARBA" id="ARBA00006131"/>
    </source>
</evidence>
<evidence type="ECO:0000256" key="4">
    <source>
        <dbReference type="ARBA" id="ARBA00022561"/>
    </source>
</evidence>
<comment type="similarity">
    <text evidence="2 6">Belongs to the anelloviridae capsid protein family.</text>
</comment>
<dbReference type="Proteomes" id="UP000682952">
    <property type="component" value="Segment"/>
</dbReference>
<evidence type="ECO:0000256" key="7">
    <source>
        <dbReference type="SAM" id="MobiDB-lite"/>
    </source>
</evidence>
<evidence type="ECO:0000256" key="6">
    <source>
        <dbReference type="RuleBase" id="RU361230"/>
    </source>
</evidence>
<dbReference type="GeneID" id="80535322"/>
<organism evidence="8 9">
    <name type="scientific">Giant panda anellovirus</name>
    <dbReference type="NCBI Taxonomy" id="2016460"/>
    <lineage>
        <taxon>Viruses</taxon>
        <taxon>Monodnaviria</taxon>
        <taxon>Shotokuvirae</taxon>
        <taxon>Commensaviricota</taxon>
        <taxon>Cardeaviricetes</taxon>
        <taxon>Sanitavirales</taxon>
        <taxon>Anelloviridae</taxon>
    </lineage>
</organism>
<evidence type="ECO:0000256" key="1">
    <source>
        <dbReference type="ARBA" id="ARBA00004328"/>
    </source>
</evidence>
<evidence type="ECO:0000256" key="3">
    <source>
        <dbReference type="ARBA" id="ARBA00022431"/>
    </source>
</evidence>
<dbReference type="Pfam" id="PF02956">
    <property type="entry name" value="TT_ORF1"/>
    <property type="match status" value="1"/>
</dbReference>
<accession>A0A220IGH9</accession>
<protein>
    <recommendedName>
        <fullName evidence="6">Capsid protein</fullName>
    </recommendedName>
</protein>